<dbReference type="EMBL" id="AHOQ02000033">
    <property type="protein sequence ID" value="EMO44961.1"/>
    <property type="molecule type" value="Genomic_DNA"/>
</dbReference>
<name>M6UQC0_9LEPT</name>
<dbReference type="Proteomes" id="UP000012160">
    <property type="component" value="Unassembled WGS sequence"/>
</dbReference>
<organism evidence="1 2">
    <name type="scientific">Leptospira santarosai str. ZUN179</name>
    <dbReference type="NCBI Taxonomy" id="1049985"/>
    <lineage>
        <taxon>Bacteria</taxon>
        <taxon>Pseudomonadati</taxon>
        <taxon>Spirochaetota</taxon>
        <taxon>Spirochaetia</taxon>
        <taxon>Leptospirales</taxon>
        <taxon>Leptospiraceae</taxon>
        <taxon>Leptospira</taxon>
    </lineage>
</organism>
<proteinExistence type="predicted"/>
<accession>M6UQC0</accession>
<sequence length="51" mass="5600">MESCIPVRTWANGNGDYTIKGGHSPIRKQFKDAIFNEISGFKLEPSVCSIG</sequence>
<evidence type="ECO:0000313" key="1">
    <source>
        <dbReference type="EMBL" id="EMO44961.1"/>
    </source>
</evidence>
<comment type="caution">
    <text evidence="1">The sequence shown here is derived from an EMBL/GenBank/DDBJ whole genome shotgun (WGS) entry which is preliminary data.</text>
</comment>
<gene>
    <name evidence="1" type="ORF">LEP1GSC187_2403</name>
</gene>
<evidence type="ECO:0000313" key="2">
    <source>
        <dbReference type="Proteomes" id="UP000012160"/>
    </source>
</evidence>
<protein>
    <submittedName>
        <fullName evidence="1">Uncharacterized protein</fullName>
    </submittedName>
</protein>
<reference evidence="1 2" key="1">
    <citation type="submission" date="2013-01" db="EMBL/GenBank/DDBJ databases">
        <authorList>
            <person name="Harkins D.M."/>
            <person name="Durkin A.S."/>
            <person name="Brinkac L.M."/>
            <person name="Haft D.H."/>
            <person name="Selengut J.D."/>
            <person name="Sanka R."/>
            <person name="DePew J."/>
            <person name="Purushe J."/>
            <person name="Matthias M.A."/>
            <person name="Vinetz J.M."/>
            <person name="Sutton G.G."/>
            <person name="Nierman W.C."/>
            <person name="Fouts D.E."/>
        </authorList>
    </citation>
    <scope>NUCLEOTIDE SEQUENCE [LARGE SCALE GENOMIC DNA]</scope>
    <source>
        <strain evidence="1 2">ZUN179</strain>
    </source>
</reference>
<dbReference type="AlphaFoldDB" id="M6UQC0"/>